<name>A0A0M8KCG2_9CHLR</name>
<evidence type="ECO:0000256" key="1">
    <source>
        <dbReference type="SAM" id="MobiDB-lite"/>
    </source>
</evidence>
<dbReference type="GO" id="GO:0006355">
    <property type="term" value="P:regulation of DNA-templated transcription"/>
    <property type="evidence" value="ECO:0007669"/>
    <property type="project" value="InterPro"/>
</dbReference>
<dbReference type="SUPFAM" id="SSF46894">
    <property type="entry name" value="C-terminal effector domain of the bipartite response regulators"/>
    <property type="match status" value="1"/>
</dbReference>
<comment type="caution">
    <text evidence="4">The sequence shown here is derived from an EMBL/GenBank/DDBJ whole genome shotgun (WGS) entry which is preliminary data.</text>
</comment>
<organism evidence="4 5">
    <name type="scientific">Ardenticatena maritima</name>
    <dbReference type="NCBI Taxonomy" id="872965"/>
    <lineage>
        <taxon>Bacteria</taxon>
        <taxon>Bacillati</taxon>
        <taxon>Chloroflexota</taxon>
        <taxon>Ardenticatenia</taxon>
        <taxon>Ardenticatenales</taxon>
        <taxon>Ardenticatenaceae</taxon>
        <taxon>Ardenticatena</taxon>
    </lineage>
</organism>
<reference evidence="4 5" key="1">
    <citation type="journal article" date="2015" name="Genome Announc.">
        <title>Draft Genome Sequence of a Heterotrophic Facultative Anaerobic Thermophilic Bacterium, Ardenticatena maritima Strain 110ST.</title>
        <authorList>
            <person name="Kawaichi S."/>
            <person name="Yoshida T."/>
            <person name="Sako Y."/>
            <person name="Nakamura R."/>
        </authorList>
    </citation>
    <scope>NUCLEOTIDE SEQUENCE [LARGE SCALE GENOMIC DNA]</scope>
    <source>
        <strain evidence="4 5">110S</strain>
    </source>
</reference>
<dbReference type="Pfam" id="PF00196">
    <property type="entry name" value="GerE"/>
    <property type="match status" value="1"/>
</dbReference>
<proteinExistence type="predicted"/>
<feature type="domain" description="HTH luxR-type" evidence="3">
    <location>
        <begin position="1"/>
        <end position="49"/>
    </location>
</feature>
<dbReference type="PANTHER" id="PTHR45632">
    <property type="entry name" value="LD33804P"/>
    <property type="match status" value="1"/>
</dbReference>
<dbReference type="CDD" id="cd06170">
    <property type="entry name" value="LuxR_C_like"/>
    <property type="match status" value="1"/>
</dbReference>
<feature type="region of interest" description="Disordered" evidence="1">
    <location>
        <begin position="58"/>
        <end position="113"/>
    </location>
</feature>
<keyword evidence="2" id="KW-1133">Transmembrane helix</keyword>
<dbReference type="PROSITE" id="PS50043">
    <property type="entry name" value="HTH_LUXR_2"/>
    <property type="match status" value="1"/>
</dbReference>
<feature type="compositionally biased region" description="Low complexity" evidence="1">
    <location>
        <begin position="95"/>
        <end position="111"/>
    </location>
</feature>
<feature type="transmembrane region" description="Helical" evidence="2">
    <location>
        <begin position="123"/>
        <end position="144"/>
    </location>
</feature>
<evidence type="ECO:0000256" key="2">
    <source>
        <dbReference type="SAM" id="Phobius"/>
    </source>
</evidence>
<dbReference type="Gene3D" id="2.120.10.80">
    <property type="entry name" value="Kelch-type beta propeller"/>
    <property type="match status" value="2"/>
</dbReference>
<dbReference type="SUPFAM" id="SSF117281">
    <property type="entry name" value="Kelch motif"/>
    <property type="match status" value="1"/>
</dbReference>
<dbReference type="SMART" id="SM00612">
    <property type="entry name" value="Kelch"/>
    <property type="match status" value="2"/>
</dbReference>
<gene>
    <name evidence="4" type="ORF">ARMA_3139</name>
</gene>
<dbReference type="InterPro" id="IPR015915">
    <property type="entry name" value="Kelch-typ_b-propeller"/>
</dbReference>
<dbReference type="InterPro" id="IPR000792">
    <property type="entry name" value="Tscrpt_reg_LuxR_C"/>
</dbReference>
<dbReference type="EMBL" id="BBZA01000308">
    <property type="protein sequence ID" value="GAP64716.1"/>
    <property type="molecule type" value="Genomic_DNA"/>
</dbReference>
<reference evidence="5" key="2">
    <citation type="submission" date="2015-08" db="EMBL/GenBank/DDBJ databases">
        <title>Draft Genome Sequence of a Heterotrophic Facultative Anaerobic Bacterium Ardenticatena maritima Strain 110S.</title>
        <authorList>
            <person name="Kawaichi S."/>
            <person name="Yoshida T."/>
            <person name="Sako Y."/>
            <person name="Nakamura R."/>
        </authorList>
    </citation>
    <scope>NUCLEOTIDE SEQUENCE [LARGE SCALE GENOMIC DNA]</scope>
    <source>
        <strain evidence="5">110S</strain>
    </source>
</reference>
<keyword evidence="2" id="KW-0472">Membrane</keyword>
<dbReference type="PRINTS" id="PR00038">
    <property type="entry name" value="HTHLUXR"/>
</dbReference>
<accession>A0A0M8KCG2</accession>
<dbReference type="PROSITE" id="PS00622">
    <property type="entry name" value="HTH_LUXR_1"/>
    <property type="match status" value="1"/>
</dbReference>
<dbReference type="SMART" id="SM00421">
    <property type="entry name" value="HTH_LUXR"/>
    <property type="match status" value="1"/>
</dbReference>
<evidence type="ECO:0000313" key="4">
    <source>
        <dbReference type="EMBL" id="GAP64716.1"/>
    </source>
</evidence>
<sequence length="455" mass="48898">MVAKGATNQEIARELHISPNTVKVHLRNIYEKLGVSSRTEASMVGLRDGLITLPGVEQPAESPEAETTPPPDAAPASEAVSPTVSELPVAASEGATDATAPAPASTTETAPVVRPRERAWTQWIVGSGVVAVMLLLMVIMWRLFQPSAEEQPATVFVSAEQLVQRWVALQPMPAPLADMAATPTDRFLALVGGESENGMTSAFWLYDAQADTWQESVAVPLALRHAQSAWLGGRLYLAGGETADGSVSDAVWVYTPDTETWEQGAPLPAPRSRGAMVAFEGALYLIGGWDGAQAQATIWRYSPDEDAWTETATLEEARLFPAAAVTRQGLFVYGGETPDGAPTDEGWQIRKDGTQLLLEPVRPLPVPMARVSAAVLAETLYFFDGKGIWHSNPNTQEWTYIPLPEGQAQIGGAFLAADPYLYIMGGRDTDGRLTAAVWRYTALFRTFAPIVPGGQ</sequence>
<dbReference type="AlphaFoldDB" id="A0A0M8KCG2"/>
<dbReference type="Pfam" id="PF24681">
    <property type="entry name" value="Kelch_KLHDC2_KLHL20_DRC7"/>
    <property type="match status" value="1"/>
</dbReference>
<protein>
    <recommendedName>
        <fullName evidence="3">HTH luxR-type domain-containing protein</fullName>
    </recommendedName>
</protein>
<dbReference type="GO" id="GO:0003677">
    <property type="term" value="F:DNA binding"/>
    <property type="evidence" value="ECO:0007669"/>
    <property type="project" value="InterPro"/>
</dbReference>
<evidence type="ECO:0000259" key="3">
    <source>
        <dbReference type="PROSITE" id="PS50043"/>
    </source>
</evidence>
<dbReference type="InParanoid" id="A0A0M8KCG2"/>
<keyword evidence="5" id="KW-1185">Reference proteome</keyword>
<keyword evidence="2" id="KW-0812">Transmembrane</keyword>
<dbReference type="InterPro" id="IPR036388">
    <property type="entry name" value="WH-like_DNA-bd_sf"/>
</dbReference>
<dbReference type="Proteomes" id="UP000037784">
    <property type="component" value="Unassembled WGS sequence"/>
</dbReference>
<dbReference type="InterPro" id="IPR006652">
    <property type="entry name" value="Kelch_1"/>
</dbReference>
<dbReference type="Gene3D" id="1.10.10.10">
    <property type="entry name" value="Winged helix-like DNA-binding domain superfamily/Winged helix DNA-binding domain"/>
    <property type="match status" value="1"/>
</dbReference>
<dbReference type="InterPro" id="IPR016032">
    <property type="entry name" value="Sig_transdc_resp-reg_C-effctor"/>
</dbReference>
<evidence type="ECO:0000313" key="5">
    <source>
        <dbReference type="Proteomes" id="UP000037784"/>
    </source>
</evidence>